<dbReference type="AlphaFoldDB" id="A0AAV6GVX4"/>
<dbReference type="Gene3D" id="2.60.40.10">
    <property type="entry name" value="Immunoglobulins"/>
    <property type="match status" value="8"/>
</dbReference>
<feature type="domain" description="Ig-like" evidence="3">
    <location>
        <begin position="119"/>
        <end position="200"/>
    </location>
</feature>
<feature type="domain" description="Ig-like" evidence="3">
    <location>
        <begin position="379"/>
        <end position="464"/>
    </location>
</feature>
<reference evidence="4" key="1">
    <citation type="submission" date="2020-10" db="EMBL/GenBank/DDBJ databases">
        <title>Chromosome-scale genome assembly of the Allis shad, Alosa alosa.</title>
        <authorList>
            <person name="Margot Z."/>
            <person name="Christophe K."/>
            <person name="Cabau C."/>
            <person name="Louis A."/>
            <person name="Berthelot C."/>
            <person name="Parey E."/>
            <person name="Roest Crollius H."/>
            <person name="Montfort J."/>
            <person name="Robinson-Rechavi M."/>
            <person name="Bucao C."/>
            <person name="Bouchez O."/>
            <person name="Gislard M."/>
            <person name="Lluch J."/>
            <person name="Milhes M."/>
            <person name="Lampietro C."/>
            <person name="Lopez Roques C."/>
            <person name="Donnadieu C."/>
            <person name="Braasch I."/>
            <person name="Desvignes T."/>
            <person name="Postlethwait J."/>
            <person name="Bobe J."/>
            <person name="Guiguen Y."/>
        </authorList>
    </citation>
    <scope>NUCLEOTIDE SEQUENCE</scope>
    <source>
        <strain evidence="4">M-15738</strain>
        <tissue evidence="4">Blood</tissue>
    </source>
</reference>
<evidence type="ECO:0000256" key="2">
    <source>
        <dbReference type="SAM" id="SignalP"/>
    </source>
</evidence>
<dbReference type="SUPFAM" id="SSF48726">
    <property type="entry name" value="Immunoglobulin"/>
    <property type="match status" value="6"/>
</dbReference>
<dbReference type="SMART" id="SM00409">
    <property type="entry name" value="IG"/>
    <property type="match status" value="5"/>
</dbReference>
<dbReference type="SMART" id="SM00408">
    <property type="entry name" value="IGc2"/>
    <property type="match status" value="2"/>
</dbReference>
<feature type="domain" description="Ig-like" evidence="3">
    <location>
        <begin position="681"/>
        <end position="750"/>
    </location>
</feature>
<dbReference type="GO" id="GO:0007155">
    <property type="term" value="P:cell adhesion"/>
    <property type="evidence" value="ECO:0007669"/>
    <property type="project" value="InterPro"/>
</dbReference>
<sequence>MYVGIYFRVFLSLLPLWVVDANQCPEGAITVNPKRLTVKYGNSVEVNCSSSVPHDGMGWESAVGKTGIQEDVQLVTWTVEALTDWDVTALCFINRLEEYEGQCMTDLTVIVYKDIEHAPVLSSNHTGPMIEGTTYHFKCAIYNVAPVRYLTVTWYRGNVPIGRRALANSSDKASPVNVTDTLWITPTRHDDGAQFRCEAELNLGEGGPQPPPPKMTSQDVNITVHYGPVTNNCPDSIQVSEGEELAKFCSYEGNPHPTVTWQRNGLPIDPSRPLSREDVGVYTVTVTGLMRLEKTILVHVMYGPVFDCPNSYTVEEYKSHNLSCEVEGYPTPDMLWFKDGEEVALPDKLSRGYGGQYFILANSSYGNASHLLEIKVLYPPSRITELEDREVDLVGSEVVLKCSSYGDPRPQYRWSYHRVKNVRVNNEDGVSLLHIHGATGENIGTYTCFAFNNLGEESKSVRVTVKGVQAPCPIEFSIDGKQLNETVVEYSKNVSVKCKVSTKAQATLQWLVSHKHITTGDTWTERALTDWDVKPNCTATFEGRDPCHQLFNVTLFKSPEVLSIRYQNHSQPVIVDGNNYILVCEILNIAPVKNLVVNWYKEIKSNEKNSSSMVYEEQFSENTNKRPQNVSSTILINANKSENGVQYWCEATLRLGPHGPQEVKSPALTVHVHYAPSIMQPNVSVVPVFNDYKEVLVCEADGNPKPEITWIFNNQSSKGRDLTISIEMVGSIICNASNKYGIALKTIKLVPKEDYLPLIAGFVAVVVVIISVIFVFIYSIYYTNTKMGHYSLKDAKPNTQKGDVAQNGLDSSLPMKKLSQQNIYVMGMTP</sequence>
<dbReference type="InterPro" id="IPR003598">
    <property type="entry name" value="Ig_sub2"/>
</dbReference>
<comment type="caution">
    <text evidence="4">The sequence shown here is derived from an EMBL/GenBank/DDBJ whole genome shotgun (WGS) entry which is preliminary data.</text>
</comment>
<feature type="domain" description="Ig-like" evidence="3">
    <location>
        <begin position="559"/>
        <end position="669"/>
    </location>
</feature>
<keyword evidence="2" id="KW-0732">Signal</keyword>
<dbReference type="InterPro" id="IPR007110">
    <property type="entry name" value="Ig-like_dom"/>
</dbReference>
<organism evidence="4 5">
    <name type="scientific">Alosa alosa</name>
    <name type="common">allis shad</name>
    <dbReference type="NCBI Taxonomy" id="278164"/>
    <lineage>
        <taxon>Eukaryota</taxon>
        <taxon>Metazoa</taxon>
        <taxon>Chordata</taxon>
        <taxon>Craniata</taxon>
        <taxon>Vertebrata</taxon>
        <taxon>Euteleostomi</taxon>
        <taxon>Actinopterygii</taxon>
        <taxon>Neopterygii</taxon>
        <taxon>Teleostei</taxon>
        <taxon>Clupei</taxon>
        <taxon>Clupeiformes</taxon>
        <taxon>Clupeoidei</taxon>
        <taxon>Clupeidae</taxon>
        <taxon>Alosa</taxon>
    </lineage>
</organism>
<dbReference type="PANTHER" id="PTHR13771:SF9">
    <property type="entry name" value="INTERCELLULAR ADHESION MOLECULE 5"/>
    <property type="match status" value="1"/>
</dbReference>
<dbReference type="GO" id="GO:0005178">
    <property type="term" value="F:integrin binding"/>
    <property type="evidence" value="ECO:0007669"/>
    <property type="project" value="InterPro"/>
</dbReference>
<keyword evidence="1" id="KW-0812">Transmembrane</keyword>
<proteinExistence type="predicted"/>
<dbReference type="InterPro" id="IPR013098">
    <property type="entry name" value="Ig_I-set"/>
</dbReference>
<dbReference type="PROSITE" id="PS50835">
    <property type="entry name" value="IG_LIKE"/>
    <property type="match status" value="5"/>
</dbReference>
<feature type="signal peptide" evidence="2">
    <location>
        <begin position="1"/>
        <end position="21"/>
    </location>
</feature>
<dbReference type="Pfam" id="PF07679">
    <property type="entry name" value="I-set"/>
    <property type="match status" value="2"/>
</dbReference>
<dbReference type="InterPro" id="IPR047012">
    <property type="entry name" value="ICAM_VCAM"/>
</dbReference>
<dbReference type="Proteomes" id="UP000823561">
    <property type="component" value="Chromosome 6"/>
</dbReference>
<protein>
    <recommendedName>
        <fullName evidence="3">Ig-like domain-containing protein</fullName>
    </recommendedName>
</protein>
<dbReference type="PANTHER" id="PTHR13771">
    <property type="entry name" value="INTERCELLULAR ADHESION MOLECULE"/>
    <property type="match status" value="1"/>
</dbReference>
<evidence type="ECO:0000313" key="5">
    <source>
        <dbReference type="Proteomes" id="UP000823561"/>
    </source>
</evidence>
<dbReference type="InterPro" id="IPR036179">
    <property type="entry name" value="Ig-like_dom_sf"/>
</dbReference>
<evidence type="ECO:0000259" key="3">
    <source>
        <dbReference type="PROSITE" id="PS50835"/>
    </source>
</evidence>
<dbReference type="EMBL" id="JADWDJ010000006">
    <property type="protein sequence ID" value="KAG5279268.1"/>
    <property type="molecule type" value="Genomic_DNA"/>
</dbReference>
<accession>A0AAV6GVX4</accession>
<keyword evidence="1" id="KW-0472">Membrane</keyword>
<gene>
    <name evidence="4" type="ORF">AALO_G00075920</name>
</gene>
<name>A0AAV6GVX4_9TELE</name>
<evidence type="ECO:0000313" key="4">
    <source>
        <dbReference type="EMBL" id="KAG5279268.1"/>
    </source>
</evidence>
<dbReference type="InterPro" id="IPR013783">
    <property type="entry name" value="Ig-like_fold"/>
</dbReference>
<feature type="domain" description="Ig-like" evidence="3">
    <location>
        <begin position="228"/>
        <end position="308"/>
    </location>
</feature>
<keyword evidence="1" id="KW-1133">Transmembrane helix</keyword>
<evidence type="ECO:0000256" key="1">
    <source>
        <dbReference type="SAM" id="Phobius"/>
    </source>
</evidence>
<keyword evidence="5" id="KW-1185">Reference proteome</keyword>
<feature type="chain" id="PRO_5043518110" description="Ig-like domain-containing protein" evidence="2">
    <location>
        <begin position="22"/>
        <end position="830"/>
    </location>
</feature>
<feature type="transmembrane region" description="Helical" evidence="1">
    <location>
        <begin position="755"/>
        <end position="781"/>
    </location>
</feature>
<dbReference type="InterPro" id="IPR003599">
    <property type="entry name" value="Ig_sub"/>
</dbReference>